<dbReference type="SUPFAM" id="SSF81301">
    <property type="entry name" value="Nucleotidyltransferase"/>
    <property type="match status" value="1"/>
</dbReference>
<evidence type="ECO:0000313" key="2">
    <source>
        <dbReference type="EMBL" id="SDL04087.1"/>
    </source>
</evidence>
<keyword evidence="2" id="KW-0808">Transferase</keyword>
<dbReference type="GO" id="GO:0016740">
    <property type="term" value="F:transferase activity"/>
    <property type="evidence" value="ECO:0007669"/>
    <property type="project" value="UniProtKB-KW"/>
</dbReference>
<sequence>MEELITELLREKEEIIFAYIFGSVVSGLDNKLSDVDLAIYVDEENIKETGSFGYRSRVIVELEKAVGEKIDLVILNNASVTLSYEILQKGKLLFTRSNSLRREFQENIMRKYLDFLPLLAVQEKYQKKRLREGRFGR</sequence>
<protein>
    <submittedName>
        <fullName evidence="2">Predicted nucleotidyltransferase</fullName>
    </submittedName>
</protein>
<reference evidence="2 3" key="1">
    <citation type="submission" date="2016-10" db="EMBL/GenBank/DDBJ databases">
        <authorList>
            <person name="de Groot N.N."/>
        </authorList>
    </citation>
    <scope>NUCLEOTIDE SEQUENCE [LARGE SCALE GENOMIC DNA]</scope>
    <source>
        <strain evidence="2 3">SLAS-1</strain>
    </source>
</reference>
<dbReference type="PANTHER" id="PTHR43852">
    <property type="entry name" value="NUCLEOTIDYLTRANSFERASE"/>
    <property type="match status" value="1"/>
</dbReference>
<keyword evidence="3" id="KW-1185">Reference proteome</keyword>
<dbReference type="InterPro" id="IPR043519">
    <property type="entry name" value="NT_sf"/>
</dbReference>
<dbReference type="RefSeq" id="WP_234985441.1">
    <property type="nucleotide sequence ID" value="NZ_FNGO01000001.1"/>
</dbReference>
<dbReference type="CDD" id="cd05403">
    <property type="entry name" value="NT_KNTase_like"/>
    <property type="match status" value="1"/>
</dbReference>
<dbReference type="InterPro" id="IPR041633">
    <property type="entry name" value="Polbeta"/>
</dbReference>
<name>A0A1G9GTT4_9FIRM</name>
<accession>A0A1G9GTT4</accession>
<dbReference type="NCBIfam" id="NF047752">
    <property type="entry name" value="MntA_antitoxin"/>
    <property type="match status" value="1"/>
</dbReference>
<proteinExistence type="predicted"/>
<dbReference type="Proteomes" id="UP000199476">
    <property type="component" value="Unassembled WGS sequence"/>
</dbReference>
<dbReference type="Gene3D" id="3.30.460.10">
    <property type="entry name" value="Beta Polymerase, domain 2"/>
    <property type="match status" value="1"/>
</dbReference>
<dbReference type="InterPro" id="IPR052930">
    <property type="entry name" value="TA_antitoxin_MntA"/>
</dbReference>
<evidence type="ECO:0000313" key="3">
    <source>
        <dbReference type="Proteomes" id="UP000199476"/>
    </source>
</evidence>
<dbReference type="AlphaFoldDB" id="A0A1G9GTT4"/>
<dbReference type="STRING" id="321763.SAMN04488692_1015"/>
<evidence type="ECO:0000259" key="1">
    <source>
        <dbReference type="Pfam" id="PF18765"/>
    </source>
</evidence>
<feature type="domain" description="Polymerase beta nucleotidyltransferase" evidence="1">
    <location>
        <begin position="5"/>
        <end position="97"/>
    </location>
</feature>
<organism evidence="2 3">
    <name type="scientific">Halarsenatibacter silvermanii</name>
    <dbReference type="NCBI Taxonomy" id="321763"/>
    <lineage>
        <taxon>Bacteria</taxon>
        <taxon>Bacillati</taxon>
        <taxon>Bacillota</taxon>
        <taxon>Clostridia</taxon>
        <taxon>Halanaerobiales</taxon>
        <taxon>Halarsenatibacteraceae</taxon>
        <taxon>Halarsenatibacter</taxon>
    </lineage>
</organism>
<dbReference type="EMBL" id="FNGO01000001">
    <property type="protein sequence ID" value="SDL04087.1"/>
    <property type="molecule type" value="Genomic_DNA"/>
</dbReference>
<dbReference type="Pfam" id="PF18765">
    <property type="entry name" value="Polbeta"/>
    <property type="match status" value="1"/>
</dbReference>
<gene>
    <name evidence="2" type="ORF">SAMN04488692_1015</name>
</gene>
<dbReference type="PANTHER" id="PTHR43852:SF3">
    <property type="entry name" value="NUCLEOTIDYLTRANSFERASE"/>
    <property type="match status" value="1"/>
</dbReference>